<keyword evidence="2" id="KW-1185">Reference proteome</keyword>
<protein>
    <submittedName>
        <fullName evidence="1">Riboflavin biosynthesis pyrimidine reductase</fullName>
    </submittedName>
</protein>
<accession>A0ABT9MFY6</accession>
<gene>
    <name evidence="1" type="ORF">QO006_002965</name>
</gene>
<comment type="caution">
    <text evidence="1">The sequence shown here is derived from an EMBL/GenBank/DDBJ whole genome shotgun (WGS) entry which is preliminary data.</text>
</comment>
<organism evidence="1 2">
    <name type="scientific">Deinococcus enclensis</name>
    <dbReference type="NCBI Taxonomy" id="1049582"/>
    <lineage>
        <taxon>Bacteria</taxon>
        <taxon>Thermotogati</taxon>
        <taxon>Deinococcota</taxon>
        <taxon>Deinococci</taxon>
        <taxon>Deinococcales</taxon>
        <taxon>Deinococcaceae</taxon>
        <taxon>Deinococcus</taxon>
    </lineage>
</organism>
<sequence>MDPRDEPQWADSGDSRTELEELQAICDALVTSLTALTDALDHLITSEPQHRAARIDA</sequence>
<proteinExistence type="predicted"/>
<evidence type="ECO:0000313" key="1">
    <source>
        <dbReference type="EMBL" id="MDP9765514.1"/>
    </source>
</evidence>
<dbReference type="Proteomes" id="UP001232163">
    <property type="component" value="Unassembled WGS sequence"/>
</dbReference>
<reference evidence="1 2" key="1">
    <citation type="submission" date="2023-07" db="EMBL/GenBank/DDBJ databases">
        <title>Genomic Encyclopedia of Type Strains, Phase IV (KMG-IV): sequencing the most valuable type-strain genomes for metagenomic binning, comparative biology and taxonomic classification.</title>
        <authorList>
            <person name="Goeker M."/>
        </authorList>
    </citation>
    <scope>NUCLEOTIDE SEQUENCE [LARGE SCALE GENOMIC DNA]</scope>
    <source>
        <strain evidence="1 2">NIO-1023</strain>
    </source>
</reference>
<dbReference type="EMBL" id="JAURUR010000012">
    <property type="protein sequence ID" value="MDP9765514.1"/>
    <property type="molecule type" value="Genomic_DNA"/>
</dbReference>
<name>A0ABT9MFY6_9DEIO</name>
<evidence type="ECO:0000313" key="2">
    <source>
        <dbReference type="Proteomes" id="UP001232163"/>
    </source>
</evidence>